<evidence type="ECO:0000313" key="3">
    <source>
        <dbReference type="Proteomes" id="UP001169760"/>
    </source>
</evidence>
<feature type="domain" description="RmlD-like substrate binding" evidence="1">
    <location>
        <begin position="73"/>
        <end position="279"/>
    </location>
</feature>
<sequence length="299" mass="33089">MAFKILSWCPNRELEVVLSATLEDLPYEIVVQDDALASNPAAKEQWLESVRPNAIISLLPSALADIDDAYLEQVSQVVAYCAVNNVPIIQVSSYRVFGEGYSVTALQEDAEPGAQDELGVRLNKLEALYANLSQKIIVRTGWLLNSAVDSVFAQLIPPLLERDSKLVVSDHHFGCPLPKEFLAKALVAMSQQILCGAENWGVFHLHSADSCSEAELGDQLVRVFNADYQQDLQLPTVASKDDSRYHFVGSANILGRRSTDNFGIQLPTWRKGFKSLVAQWLKGNAQYCHLLDLKASDKK</sequence>
<protein>
    <submittedName>
        <fullName evidence="2">Sugar nucleotide-binding protein</fullName>
    </submittedName>
</protein>
<dbReference type="InterPro" id="IPR029903">
    <property type="entry name" value="RmlD-like-bd"/>
</dbReference>
<dbReference type="Gene3D" id="3.40.50.720">
    <property type="entry name" value="NAD(P)-binding Rossmann-like Domain"/>
    <property type="match status" value="1"/>
</dbReference>
<evidence type="ECO:0000259" key="1">
    <source>
        <dbReference type="Pfam" id="PF04321"/>
    </source>
</evidence>
<dbReference type="SUPFAM" id="SSF51735">
    <property type="entry name" value="NAD(P)-binding Rossmann-fold domains"/>
    <property type="match status" value="1"/>
</dbReference>
<evidence type="ECO:0000313" key="2">
    <source>
        <dbReference type="EMBL" id="MDO6424041.1"/>
    </source>
</evidence>
<dbReference type="Gene3D" id="3.90.25.10">
    <property type="entry name" value="UDP-galactose 4-epimerase, domain 1"/>
    <property type="match status" value="1"/>
</dbReference>
<dbReference type="Proteomes" id="UP001169760">
    <property type="component" value="Unassembled WGS sequence"/>
</dbReference>
<dbReference type="EMBL" id="JAUOPB010000012">
    <property type="protein sequence ID" value="MDO6424041.1"/>
    <property type="molecule type" value="Genomic_DNA"/>
</dbReference>
<dbReference type="AlphaFoldDB" id="A0AAW7X8J5"/>
<reference evidence="2" key="1">
    <citation type="submission" date="2023-07" db="EMBL/GenBank/DDBJ databases">
        <title>Genome content predicts the carbon catabolic preferences of heterotrophic bacteria.</title>
        <authorList>
            <person name="Gralka M."/>
        </authorList>
    </citation>
    <scope>NUCLEOTIDE SEQUENCE</scope>
    <source>
        <strain evidence="2">I3M17_2</strain>
    </source>
</reference>
<dbReference type="Pfam" id="PF04321">
    <property type="entry name" value="RmlD_sub_bind"/>
    <property type="match status" value="1"/>
</dbReference>
<dbReference type="RefSeq" id="WP_303493528.1">
    <property type="nucleotide sequence ID" value="NZ_JAUOPB010000012.1"/>
</dbReference>
<accession>A0AAW7X8J5</accession>
<name>A0AAW7X8J5_9GAMM</name>
<organism evidence="2 3">
    <name type="scientific">Saccharophagus degradans</name>
    <dbReference type="NCBI Taxonomy" id="86304"/>
    <lineage>
        <taxon>Bacteria</taxon>
        <taxon>Pseudomonadati</taxon>
        <taxon>Pseudomonadota</taxon>
        <taxon>Gammaproteobacteria</taxon>
        <taxon>Cellvibrionales</taxon>
        <taxon>Cellvibrionaceae</taxon>
        <taxon>Saccharophagus</taxon>
    </lineage>
</organism>
<proteinExistence type="predicted"/>
<comment type="caution">
    <text evidence="2">The sequence shown here is derived from an EMBL/GenBank/DDBJ whole genome shotgun (WGS) entry which is preliminary data.</text>
</comment>
<gene>
    <name evidence="2" type="ORF">Q4521_16270</name>
</gene>
<dbReference type="InterPro" id="IPR036291">
    <property type="entry name" value="NAD(P)-bd_dom_sf"/>
</dbReference>